<organism evidence="2 3">
    <name type="scientific">Plutella xylostella</name>
    <name type="common">Diamondback moth</name>
    <name type="synonym">Plutella maculipennis</name>
    <dbReference type="NCBI Taxonomy" id="51655"/>
    <lineage>
        <taxon>Eukaryota</taxon>
        <taxon>Metazoa</taxon>
        <taxon>Ecdysozoa</taxon>
        <taxon>Arthropoda</taxon>
        <taxon>Hexapoda</taxon>
        <taxon>Insecta</taxon>
        <taxon>Pterygota</taxon>
        <taxon>Neoptera</taxon>
        <taxon>Endopterygota</taxon>
        <taxon>Lepidoptera</taxon>
        <taxon>Glossata</taxon>
        <taxon>Ditrysia</taxon>
        <taxon>Yponomeutoidea</taxon>
        <taxon>Plutellidae</taxon>
        <taxon>Plutella</taxon>
    </lineage>
</organism>
<name>A0ABQ7QLY8_PLUXY</name>
<proteinExistence type="predicted"/>
<feature type="compositionally biased region" description="Basic and acidic residues" evidence="1">
    <location>
        <begin position="40"/>
        <end position="55"/>
    </location>
</feature>
<feature type="region of interest" description="Disordered" evidence="1">
    <location>
        <begin position="1"/>
        <end position="62"/>
    </location>
</feature>
<protein>
    <submittedName>
        <fullName evidence="2">Uncharacterized protein</fullName>
    </submittedName>
</protein>
<feature type="compositionally biased region" description="Low complexity" evidence="1">
    <location>
        <begin position="9"/>
        <end position="19"/>
    </location>
</feature>
<feature type="compositionally biased region" description="Basic residues" evidence="1">
    <location>
        <begin position="20"/>
        <end position="31"/>
    </location>
</feature>
<gene>
    <name evidence="2" type="ORF">JYU34_008806</name>
</gene>
<comment type="caution">
    <text evidence="2">The sequence shown here is derived from an EMBL/GenBank/DDBJ whole genome shotgun (WGS) entry which is preliminary data.</text>
</comment>
<accession>A0ABQ7QLY8</accession>
<evidence type="ECO:0000313" key="3">
    <source>
        <dbReference type="Proteomes" id="UP000823941"/>
    </source>
</evidence>
<keyword evidence="3" id="KW-1185">Reference proteome</keyword>
<reference evidence="2 3" key="1">
    <citation type="submission" date="2021-06" db="EMBL/GenBank/DDBJ databases">
        <title>A haploid diamondback moth (Plutella xylostella L.) genome assembly resolves 31 chromosomes and identifies a diamide resistance mutation.</title>
        <authorList>
            <person name="Ward C.M."/>
            <person name="Perry K.D."/>
            <person name="Baker G."/>
            <person name="Powis K."/>
            <person name="Heckel D.G."/>
            <person name="Baxter S.W."/>
        </authorList>
    </citation>
    <scope>NUCLEOTIDE SEQUENCE [LARGE SCALE GENOMIC DNA]</scope>
    <source>
        <strain evidence="2 3">LV</strain>
        <tissue evidence="2">Single pupa</tissue>
    </source>
</reference>
<dbReference type="Proteomes" id="UP000823941">
    <property type="component" value="Chromosome 12"/>
</dbReference>
<dbReference type="EMBL" id="JAHIBW010000012">
    <property type="protein sequence ID" value="KAG7306204.1"/>
    <property type="molecule type" value="Genomic_DNA"/>
</dbReference>
<evidence type="ECO:0000313" key="2">
    <source>
        <dbReference type="EMBL" id="KAG7306204.1"/>
    </source>
</evidence>
<evidence type="ECO:0000256" key="1">
    <source>
        <dbReference type="SAM" id="MobiDB-lite"/>
    </source>
</evidence>
<sequence length="117" mass="12847">MSVIDIDFTKSSTSFSRTSIMKKGKQGHGLRKSQTSKNTDTNKTDRDQKAADKPAEALLDDDETGFGGWLKSADGMDTMKLFVIANSIVVVSTLALPHVQTVFDILYEAIYGSDSYF</sequence>